<feature type="transmembrane region" description="Helical" evidence="1">
    <location>
        <begin position="123"/>
        <end position="148"/>
    </location>
</feature>
<sequence length="560" mass="57851">MGSERPREGSRYSRFPTPRISLLIGITELRRGWRKLRQQDVWLALVGLGLLGILLVLPLVYDITRDVGSALAAGEADAVAPAATVVAGFWLFTVVIAVVTGIGSDGEIDNAAGVLTVRPPKDVAGGLLVNAAVWFAPFVLPAFVVGGVGLSAGVGSPFPVIGAVVAGVTLLVTAALVGYPIGLAAKGAIRRSKRLSDLKPVLGAVVVVGYAWLVFSGELNRLLDTAGEAIEATPVGWLADLALVTTPGAEASIVRALAVLAIAAVIIPASALATARAGAFTWYTDDARSAEESEPADGTTAVERLDTLVGSLTRRDSTRGVAVMLLVRAYRAPLQLVFVALPLLLTLPIVESAVTTGTVPDYTIWLVVLYGAWAAGASFPLNVLGNQSATLPTLLLSRARGHEVVRGHVLAATLLLAPVTLLGAVGVGLIGNRSAPELLSIGAVAVATVVAGGIVASGLGALFPRFSSIDVTADRSASVPSKAAFSLFTLLVFLSVLATASVTDEIMRLLLSSLITDWAPFDITPGDLETLGQVLLPGLVALVPVAYVVAVRRVDSYRLD</sequence>
<accession>A0AAE3K872</accession>
<dbReference type="AlphaFoldDB" id="A0AAE3K872"/>
<name>A0AAE3K872_9EURY</name>
<evidence type="ECO:0000313" key="3">
    <source>
        <dbReference type="Proteomes" id="UP001202674"/>
    </source>
</evidence>
<evidence type="ECO:0000313" key="2">
    <source>
        <dbReference type="EMBL" id="MCL9814694.1"/>
    </source>
</evidence>
<feature type="transmembrane region" description="Helical" evidence="1">
    <location>
        <begin position="160"/>
        <end position="185"/>
    </location>
</feature>
<protein>
    <submittedName>
        <fullName evidence="2">Uncharacterized protein</fullName>
    </submittedName>
</protein>
<comment type="caution">
    <text evidence="2">The sequence shown here is derived from an EMBL/GenBank/DDBJ whole genome shotgun (WGS) entry which is preliminary data.</text>
</comment>
<keyword evidence="1" id="KW-1133">Transmembrane helix</keyword>
<evidence type="ECO:0000256" key="1">
    <source>
        <dbReference type="SAM" id="Phobius"/>
    </source>
</evidence>
<feature type="transmembrane region" description="Helical" evidence="1">
    <location>
        <begin position="332"/>
        <end position="350"/>
    </location>
</feature>
<feature type="transmembrane region" description="Helical" evidence="1">
    <location>
        <begin position="405"/>
        <end position="429"/>
    </location>
</feature>
<feature type="transmembrane region" description="Helical" evidence="1">
    <location>
        <begin position="441"/>
        <end position="463"/>
    </location>
</feature>
<keyword evidence="3" id="KW-1185">Reference proteome</keyword>
<gene>
    <name evidence="2" type="ORF">AArcSt11_13630</name>
</gene>
<feature type="transmembrane region" description="Helical" evidence="1">
    <location>
        <begin position="530"/>
        <end position="550"/>
    </location>
</feature>
<dbReference type="Proteomes" id="UP001202674">
    <property type="component" value="Unassembled WGS sequence"/>
</dbReference>
<dbReference type="RefSeq" id="WP_250597866.1">
    <property type="nucleotide sequence ID" value="NZ_JAKRVY010000008.1"/>
</dbReference>
<keyword evidence="1" id="KW-0472">Membrane</keyword>
<feature type="transmembrane region" description="Helical" evidence="1">
    <location>
        <begin position="81"/>
        <end position="102"/>
    </location>
</feature>
<dbReference type="EMBL" id="JAKRVY010000008">
    <property type="protein sequence ID" value="MCL9814694.1"/>
    <property type="molecule type" value="Genomic_DNA"/>
</dbReference>
<organism evidence="2 3">
    <name type="scientific">Natranaeroarchaeum aerophilus</name>
    <dbReference type="NCBI Taxonomy" id="2917711"/>
    <lineage>
        <taxon>Archaea</taxon>
        <taxon>Methanobacteriati</taxon>
        <taxon>Methanobacteriota</taxon>
        <taxon>Stenosarchaea group</taxon>
        <taxon>Halobacteria</taxon>
        <taxon>Halobacteriales</taxon>
        <taxon>Natronoarchaeaceae</taxon>
        <taxon>Natranaeroarchaeum</taxon>
    </lineage>
</organism>
<feature type="transmembrane region" description="Helical" evidence="1">
    <location>
        <begin position="41"/>
        <end position="61"/>
    </location>
</feature>
<proteinExistence type="predicted"/>
<reference evidence="2 3" key="1">
    <citation type="journal article" date="2022" name="Syst. Appl. Microbiol.">
        <title>Natronocalculus amylovorans gen. nov., sp. nov., and Natranaeroarchaeum aerophilus sp. nov., dominant culturable amylolytic natronoarchaea from hypersaline soda lakes in southwestern Siberia.</title>
        <authorList>
            <person name="Sorokin D.Y."/>
            <person name="Elcheninov A.G."/>
            <person name="Khizhniak T.V."/>
            <person name="Koenen M."/>
            <person name="Bale N.J."/>
            <person name="Damste J.S.S."/>
            <person name="Kublanov I.V."/>
        </authorList>
    </citation>
    <scope>NUCLEOTIDE SEQUENCE [LARGE SCALE GENOMIC DNA]</scope>
    <source>
        <strain evidence="2 3">AArc-St1-1</strain>
    </source>
</reference>
<keyword evidence="1" id="KW-0812">Transmembrane</keyword>
<feature type="transmembrane region" description="Helical" evidence="1">
    <location>
        <begin position="253"/>
        <end position="273"/>
    </location>
</feature>
<feature type="transmembrane region" description="Helical" evidence="1">
    <location>
        <begin position="483"/>
        <end position="502"/>
    </location>
</feature>
<feature type="transmembrane region" description="Helical" evidence="1">
    <location>
        <begin position="362"/>
        <end position="384"/>
    </location>
</feature>
<feature type="transmembrane region" description="Helical" evidence="1">
    <location>
        <begin position="197"/>
        <end position="215"/>
    </location>
</feature>